<feature type="non-terminal residue" evidence="3">
    <location>
        <position position="1"/>
    </location>
</feature>
<sequence length="137" mass="14595">HDGAYAYTVGQRKGLGLTRPAPDGRPRYVLEVRPETNQVVVGPSELLSVDRISGTDTVWLADDVCAEDGWTDVQVQVRAHGEPVPAQVRRDESGLVVRLGTPLRGIAPGQSLVVYAGSRVLGQATISDARRGAAQPT</sequence>
<comment type="caution">
    <text evidence="3">The sequence shown here is derived from an EMBL/GenBank/DDBJ whole genome shotgun (WGS) entry which is preliminary data.</text>
</comment>
<dbReference type="Proteomes" id="UP001165561">
    <property type="component" value="Unassembled WGS sequence"/>
</dbReference>
<name>A0ABT5TZV8_9MICO</name>
<accession>A0ABT5TZV8</accession>
<feature type="domain" description="tRNA-specific 2-thiouridylase MnmA-like central" evidence="2">
    <location>
        <begin position="1"/>
        <end position="42"/>
    </location>
</feature>
<protein>
    <submittedName>
        <fullName evidence="3">tRNA 2-thiouridine(34) synthase MnmA</fullName>
    </submittedName>
</protein>
<dbReference type="Gene3D" id="2.40.30.10">
    <property type="entry name" value="Translation factors"/>
    <property type="match status" value="1"/>
</dbReference>
<keyword evidence="4" id="KW-1185">Reference proteome</keyword>
<gene>
    <name evidence="3" type="ORF">PU560_13535</name>
</gene>
<dbReference type="InterPro" id="IPR023382">
    <property type="entry name" value="MnmA-like_central_sf"/>
</dbReference>
<dbReference type="PANTHER" id="PTHR11933:SF5">
    <property type="entry name" value="MITOCHONDRIAL TRNA-SPECIFIC 2-THIOURIDYLASE 1"/>
    <property type="match status" value="1"/>
</dbReference>
<proteinExistence type="predicted"/>
<dbReference type="InterPro" id="IPR046885">
    <property type="entry name" value="MnmA-like_C"/>
</dbReference>
<evidence type="ECO:0000313" key="3">
    <source>
        <dbReference type="EMBL" id="MDD9207477.1"/>
    </source>
</evidence>
<evidence type="ECO:0000259" key="2">
    <source>
        <dbReference type="Pfam" id="PF20259"/>
    </source>
</evidence>
<dbReference type="EMBL" id="JARACI010001112">
    <property type="protein sequence ID" value="MDD9207477.1"/>
    <property type="molecule type" value="Genomic_DNA"/>
</dbReference>
<dbReference type="Gene3D" id="2.30.30.280">
    <property type="entry name" value="Adenine nucleotide alpha hydrolases-like domains"/>
    <property type="match status" value="1"/>
</dbReference>
<organism evidence="3 4">
    <name type="scientific">Georgenia halotolerans</name>
    <dbReference type="NCBI Taxonomy" id="3028317"/>
    <lineage>
        <taxon>Bacteria</taxon>
        <taxon>Bacillati</taxon>
        <taxon>Actinomycetota</taxon>
        <taxon>Actinomycetes</taxon>
        <taxon>Micrococcales</taxon>
        <taxon>Bogoriellaceae</taxon>
        <taxon>Georgenia</taxon>
    </lineage>
</organism>
<evidence type="ECO:0000313" key="4">
    <source>
        <dbReference type="Proteomes" id="UP001165561"/>
    </source>
</evidence>
<reference evidence="3" key="1">
    <citation type="submission" date="2023-02" db="EMBL/GenBank/DDBJ databases">
        <title>Georgenia sp.10Sc9-8, isolated from a soil sample collected from the Taklamakan desert.</title>
        <authorList>
            <person name="Liu S."/>
        </authorList>
    </citation>
    <scope>NUCLEOTIDE SEQUENCE</scope>
    <source>
        <strain evidence="3">10Sc9-8</strain>
    </source>
</reference>
<dbReference type="Pfam" id="PF20258">
    <property type="entry name" value="tRNA_Me_trans_C"/>
    <property type="match status" value="1"/>
</dbReference>
<evidence type="ECO:0000259" key="1">
    <source>
        <dbReference type="Pfam" id="PF20258"/>
    </source>
</evidence>
<dbReference type="Pfam" id="PF20259">
    <property type="entry name" value="tRNA_Me_trans_M"/>
    <property type="match status" value="1"/>
</dbReference>
<dbReference type="PANTHER" id="PTHR11933">
    <property type="entry name" value="TRNA 5-METHYLAMINOMETHYL-2-THIOURIDYLATE -METHYLTRANSFERASE"/>
    <property type="match status" value="1"/>
</dbReference>
<dbReference type="InterPro" id="IPR046884">
    <property type="entry name" value="MnmA-like_central"/>
</dbReference>
<feature type="domain" description="tRNA-specific 2-thiouridylase MnmA-like C-terminal" evidence="1">
    <location>
        <begin position="51"/>
        <end position="126"/>
    </location>
</feature>